<gene>
    <name evidence="2" type="ORF">BJP25_14885</name>
</gene>
<keyword evidence="1" id="KW-0472">Membrane</keyword>
<dbReference type="RefSeq" id="WP_075974466.1">
    <property type="nucleotide sequence ID" value="NZ_MKQR01000009.1"/>
</dbReference>
<keyword evidence="3" id="KW-1185">Reference proteome</keyword>
<dbReference type="AlphaFoldDB" id="A0A1Q9LNG9"/>
<reference evidence="2 3" key="1">
    <citation type="submission" date="2016-10" db="EMBL/GenBank/DDBJ databases">
        <title>The Draft Genome Sequence of Actinokineospora bangkokensis 44EHWT reveals the biosynthetic pathway of antifungal compounds Thailandins with unusual extender unit butylmalonyl-CoA.</title>
        <authorList>
            <person name="Greule A."/>
            <person name="Intra B."/>
            <person name="Flemming S."/>
            <person name="Rommel M.G."/>
            <person name="Panbangred W."/>
            <person name="Bechthold A."/>
        </authorList>
    </citation>
    <scope>NUCLEOTIDE SEQUENCE [LARGE SCALE GENOMIC DNA]</scope>
    <source>
        <strain evidence="2 3">44EHW</strain>
    </source>
</reference>
<evidence type="ECO:0000313" key="2">
    <source>
        <dbReference type="EMBL" id="OLR93570.1"/>
    </source>
</evidence>
<dbReference type="Proteomes" id="UP000186040">
    <property type="component" value="Unassembled WGS sequence"/>
</dbReference>
<dbReference type="OrthoDB" id="529448at2"/>
<feature type="transmembrane region" description="Helical" evidence="1">
    <location>
        <begin position="66"/>
        <end position="87"/>
    </location>
</feature>
<keyword evidence="1" id="KW-1133">Transmembrane helix</keyword>
<proteinExistence type="predicted"/>
<accession>A0A1Q9LNG9</accession>
<keyword evidence="1" id="KW-0812">Transmembrane</keyword>
<feature type="transmembrane region" description="Helical" evidence="1">
    <location>
        <begin position="192"/>
        <end position="219"/>
    </location>
</feature>
<feature type="transmembrane region" description="Helical" evidence="1">
    <location>
        <begin position="16"/>
        <end position="37"/>
    </location>
</feature>
<protein>
    <recommendedName>
        <fullName evidence="4">Vegetative cell wall protein gp1</fullName>
    </recommendedName>
</protein>
<name>A0A1Q9LNG9_9PSEU</name>
<evidence type="ECO:0000256" key="1">
    <source>
        <dbReference type="SAM" id="Phobius"/>
    </source>
</evidence>
<sequence>MTTLISELTKRLPDRWLAGALGPGLLWLVLAVVAGALGHGRPFDTRRVADLAQRAGELINRRPAEAVVLGALGIAAALLMSALARVFGSAARAVWHGRWRGPAAPAGRWWAGVRARRAARSLTRAGTTLPKAYLPTTPTWIGDRLQLADTRVDAQYGLSLALVWPRLWQVLDADTRALVQQARARVDLASTLAGWSVCVLALSALWWPAAVAGVVLLVASWQRARTAADVFAATVESTVDVHHRALATALGFSLVEGEPLSPEAADAINDQLDKGATPQPR</sequence>
<comment type="caution">
    <text evidence="2">The sequence shown here is derived from an EMBL/GenBank/DDBJ whole genome shotgun (WGS) entry which is preliminary data.</text>
</comment>
<evidence type="ECO:0008006" key="4">
    <source>
        <dbReference type="Google" id="ProtNLM"/>
    </source>
</evidence>
<organism evidence="2 3">
    <name type="scientific">Actinokineospora bangkokensis</name>
    <dbReference type="NCBI Taxonomy" id="1193682"/>
    <lineage>
        <taxon>Bacteria</taxon>
        <taxon>Bacillati</taxon>
        <taxon>Actinomycetota</taxon>
        <taxon>Actinomycetes</taxon>
        <taxon>Pseudonocardiales</taxon>
        <taxon>Pseudonocardiaceae</taxon>
        <taxon>Actinokineospora</taxon>
    </lineage>
</organism>
<dbReference type="STRING" id="1193682.BJP25_14885"/>
<evidence type="ECO:0000313" key="3">
    <source>
        <dbReference type="Proteomes" id="UP000186040"/>
    </source>
</evidence>
<dbReference type="EMBL" id="MKQR01000009">
    <property type="protein sequence ID" value="OLR93570.1"/>
    <property type="molecule type" value="Genomic_DNA"/>
</dbReference>